<dbReference type="Proteomes" id="UP001295684">
    <property type="component" value="Unassembled WGS sequence"/>
</dbReference>
<organism evidence="2 3">
    <name type="scientific">Euplotes crassus</name>
    <dbReference type="NCBI Taxonomy" id="5936"/>
    <lineage>
        <taxon>Eukaryota</taxon>
        <taxon>Sar</taxon>
        <taxon>Alveolata</taxon>
        <taxon>Ciliophora</taxon>
        <taxon>Intramacronucleata</taxon>
        <taxon>Spirotrichea</taxon>
        <taxon>Hypotrichia</taxon>
        <taxon>Euplotida</taxon>
        <taxon>Euplotidae</taxon>
        <taxon>Moneuplotes</taxon>
    </lineage>
</organism>
<proteinExistence type="predicted"/>
<keyword evidence="1" id="KW-0472">Membrane</keyword>
<dbReference type="AlphaFoldDB" id="A0AAD1XM01"/>
<evidence type="ECO:0000313" key="3">
    <source>
        <dbReference type="Proteomes" id="UP001295684"/>
    </source>
</evidence>
<gene>
    <name evidence="2" type="ORF">ECRASSUSDP1_LOCUS16467</name>
</gene>
<feature type="transmembrane region" description="Helical" evidence="1">
    <location>
        <begin position="156"/>
        <end position="176"/>
    </location>
</feature>
<feature type="transmembrane region" description="Helical" evidence="1">
    <location>
        <begin position="87"/>
        <end position="119"/>
    </location>
</feature>
<evidence type="ECO:0000256" key="1">
    <source>
        <dbReference type="SAM" id="Phobius"/>
    </source>
</evidence>
<dbReference type="EMBL" id="CAMPGE010016557">
    <property type="protein sequence ID" value="CAI2375107.1"/>
    <property type="molecule type" value="Genomic_DNA"/>
</dbReference>
<sequence length="187" mass="20558">MYSFKACLKSISEFISDIIVSTSFDISRPTIAFHGANSMMSMSLVGDLRRLTLTVLQISLAFNRNLILKELLQITFSTTLSFGTKGLVVFLVDLGIFGFSIPFFGAASCPCTLLFLSAATAEGVVRSKASLLEFLVKSLAIEVLDLSVIAEVTASNLFILLKILVWMILNPVFVIYETYCPLSSMNW</sequence>
<name>A0AAD1XM01_EUPCR</name>
<keyword evidence="1" id="KW-0812">Transmembrane</keyword>
<accession>A0AAD1XM01</accession>
<protein>
    <submittedName>
        <fullName evidence="2">Uncharacterized protein</fullName>
    </submittedName>
</protein>
<reference evidence="2" key="1">
    <citation type="submission" date="2023-07" db="EMBL/GenBank/DDBJ databases">
        <authorList>
            <consortium name="AG Swart"/>
            <person name="Singh M."/>
            <person name="Singh A."/>
            <person name="Seah K."/>
            <person name="Emmerich C."/>
        </authorList>
    </citation>
    <scope>NUCLEOTIDE SEQUENCE</scope>
    <source>
        <strain evidence="2">DP1</strain>
    </source>
</reference>
<keyword evidence="1" id="KW-1133">Transmembrane helix</keyword>
<evidence type="ECO:0000313" key="2">
    <source>
        <dbReference type="EMBL" id="CAI2375107.1"/>
    </source>
</evidence>
<keyword evidence="3" id="KW-1185">Reference proteome</keyword>
<comment type="caution">
    <text evidence="2">The sequence shown here is derived from an EMBL/GenBank/DDBJ whole genome shotgun (WGS) entry which is preliminary data.</text>
</comment>